<dbReference type="AlphaFoldDB" id="L1I9F4"/>
<reference evidence="4" key="3">
    <citation type="submission" date="2016-03" db="UniProtKB">
        <authorList>
            <consortium name="EnsemblProtists"/>
        </authorList>
    </citation>
    <scope>IDENTIFICATION</scope>
</reference>
<dbReference type="SUPFAM" id="SSF50985">
    <property type="entry name" value="RCC1/BLIP-II"/>
    <property type="match status" value="1"/>
</dbReference>
<dbReference type="OrthoDB" id="297375at2759"/>
<reference evidence="5" key="2">
    <citation type="submission" date="2012-11" db="EMBL/GenBank/DDBJ databases">
        <authorList>
            <person name="Kuo A."/>
            <person name="Curtis B.A."/>
            <person name="Tanifuji G."/>
            <person name="Burki F."/>
            <person name="Gruber A."/>
            <person name="Irimia M."/>
            <person name="Maruyama S."/>
            <person name="Arias M.C."/>
            <person name="Ball S.G."/>
            <person name="Gile G.H."/>
            <person name="Hirakawa Y."/>
            <person name="Hopkins J.F."/>
            <person name="Rensing S.A."/>
            <person name="Schmutz J."/>
            <person name="Symeonidi A."/>
            <person name="Elias M."/>
            <person name="Eveleigh R.J."/>
            <person name="Herman E.K."/>
            <person name="Klute M.J."/>
            <person name="Nakayama T."/>
            <person name="Obornik M."/>
            <person name="Reyes-Prieto A."/>
            <person name="Armbrust E.V."/>
            <person name="Aves S.J."/>
            <person name="Beiko R.G."/>
            <person name="Coutinho P."/>
            <person name="Dacks J.B."/>
            <person name="Durnford D.G."/>
            <person name="Fast N.M."/>
            <person name="Green B.R."/>
            <person name="Grisdale C."/>
            <person name="Hempe F."/>
            <person name="Henrissat B."/>
            <person name="Hoppner M.P."/>
            <person name="Ishida K.-I."/>
            <person name="Kim E."/>
            <person name="Koreny L."/>
            <person name="Kroth P.G."/>
            <person name="Liu Y."/>
            <person name="Malik S.-B."/>
            <person name="Maier U.G."/>
            <person name="McRose D."/>
            <person name="Mock T."/>
            <person name="Neilson J.A."/>
            <person name="Onodera N.T."/>
            <person name="Poole A.M."/>
            <person name="Pritham E.J."/>
            <person name="Richards T.A."/>
            <person name="Rocap G."/>
            <person name="Roy S.W."/>
            <person name="Sarai C."/>
            <person name="Schaack S."/>
            <person name="Shirato S."/>
            <person name="Slamovits C.H."/>
            <person name="Spencer D.F."/>
            <person name="Suzuki S."/>
            <person name="Worden A.Z."/>
            <person name="Zauner S."/>
            <person name="Barry K."/>
            <person name="Bell C."/>
            <person name="Bharti A.K."/>
            <person name="Crow J.A."/>
            <person name="Grimwood J."/>
            <person name="Kramer R."/>
            <person name="Lindquist E."/>
            <person name="Lucas S."/>
            <person name="Salamov A."/>
            <person name="McFadden G.I."/>
            <person name="Lane C.E."/>
            <person name="Keeling P.J."/>
            <person name="Gray M.W."/>
            <person name="Grigoriev I.V."/>
            <person name="Archibald J.M."/>
        </authorList>
    </citation>
    <scope>NUCLEOTIDE SEQUENCE</scope>
    <source>
        <strain evidence="5">CCMP2712</strain>
    </source>
</reference>
<feature type="repeat" description="RCC1" evidence="1">
    <location>
        <begin position="114"/>
        <end position="164"/>
    </location>
</feature>
<evidence type="ECO:0008006" key="6">
    <source>
        <dbReference type="Google" id="ProtNLM"/>
    </source>
</evidence>
<protein>
    <recommendedName>
        <fullName evidence="6">Regulator of chromosome condensation</fullName>
    </recommendedName>
</protein>
<evidence type="ECO:0000313" key="5">
    <source>
        <dbReference type="Proteomes" id="UP000011087"/>
    </source>
</evidence>
<feature type="region of interest" description="Disordered" evidence="2">
    <location>
        <begin position="1"/>
        <end position="29"/>
    </location>
</feature>
<proteinExistence type="predicted"/>
<evidence type="ECO:0000313" key="3">
    <source>
        <dbReference type="EMBL" id="EKX32539.1"/>
    </source>
</evidence>
<feature type="repeat" description="RCC1" evidence="1">
    <location>
        <begin position="165"/>
        <end position="243"/>
    </location>
</feature>
<gene>
    <name evidence="3" type="ORF">GUITHDRAFT_121290</name>
</gene>
<dbReference type="PROSITE" id="PS50012">
    <property type="entry name" value="RCC1_3"/>
    <property type="match status" value="5"/>
</dbReference>
<dbReference type="EMBL" id="JH993184">
    <property type="protein sequence ID" value="EKX32539.1"/>
    <property type="molecule type" value="Genomic_DNA"/>
</dbReference>
<dbReference type="Proteomes" id="UP000011087">
    <property type="component" value="Unassembled WGS sequence"/>
</dbReference>
<evidence type="ECO:0000313" key="4">
    <source>
        <dbReference type="EnsemblProtists" id="EKX32539"/>
    </source>
</evidence>
<feature type="compositionally biased region" description="Low complexity" evidence="2">
    <location>
        <begin position="433"/>
        <end position="446"/>
    </location>
</feature>
<dbReference type="PANTHER" id="PTHR46207">
    <property type="entry name" value="PROTEIN RCC2"/>
    <property type="match status" value="1"/>
</dbReference>
<dbReference type="GO" id="GO:0031267">
    <property type="term" value="F:small GTPase binding"/>
    <property type="evidence" value="ECO:0007669"/>
    <property type="project" value="TreeGrafter"/>
</dbReference>
<sequence>MSLLLAGCTSWEQSGRNPKKGETPSGENLNVPTVFAPALKLKFDSIFTGPSSTHCIALTSDGSCYSFGRNETGQLGQGDKSNRSSPTLIKALENETVVNIAVGKTHTIFLGDAGQVWCCGTNKFGECGIGRTSEVEDKPKPVNFGSKIVHAGAGAEFSIAVNEEGKVFSFGHPEYGALGHGTDGRFIIATGRQGFREVSTPTQITQWHLSDSKGKEFLGAIVEPPVIQRVYCGNKHTLAVGDDGSLWAWGYNGYGRLGLNDPHDRKRPCKVEFFQGPHAIKNPDLVVAGGASSGAVDGIGQLYTWGQIKKVGESQVRPHAEHNLGGWRVRSLSFGNESFAISCDGNKEPRRPWVEGCESIPHVITWGTSKYGELGYGGSKKSSANPDIVSSLTGFTVKKVAAGVGHTCFLLDKDVDESSFPVYDPPADEPSSGKRGAGAAKGAAAAKKAKKKK</sequence>
<dbReference type="PaxDb" id="55529-EKX32539"/>
<name>L1I9F4_GUITC</name>
<dbReference type="EnsemblProtists" id="EKX32539">
    <property type="protein sequence ID" value="EKX32539"/>
    <property type="gene ID" value="GUITHDRAFT_121290"/>
</dbReference>
<feature type="repeat" description="RCC1" evidence="1">
    <location>
        <begin position="62"/>
        <end position="113"/>
    </location>
</feature>
<dbReference type="InterPro" id="IPR000408">
    <property type="entry name" value="Reg_chr_condens"/>
</dbReference>
<dbReference type="GeneID" id="17289260"/>
<feature type="repeat" description="RCC1" evidence="1">
    <location>
        <begin position="244"/>
        <end position="299"/>
    </location>
</feature>
<dbReference type="STRING" id="905079.L1I9F4"/>
<keyword evidence="5" id="KW-1185">Reference proteome</keyword>
<dbReference type="PANTHER" id="PTHR46207:SF1">
    <property type="entry name" value="PROTEIN RCC2"/>
    <property type="match status" value="1"/>
</dbReference>
<reference evidence="3 5" key="1">
    <citation type="journal article" date="2012" name="Nature">
        <title>Algal genomes reveal evolutionary mosaicism and the fate of nucleomorphs.</title>
        <authorList>
            <consortium name="DOE Joint Genome Institute"/>
            <person name="Curtis B.A."/>
            <person name="Tanifuji G."/>
            <person name="Burki F."/>
            <person name="Gruber A."/>
            <person name="Irimia M."/>
            <person name="Maruyama S."/>
            <person name="Arias M.C."/>
            <person name="Ball S.G."/>
            <person name="Gile G.H."/>
            <person name="Hirakawa Y."/>
            <person name="Hopkins J.F."/>
            <person name="Kuo A."/>
            <person name="Rensing S.A."/>
            <person name="Schmutz J."/>
            <person name="Symeonidi A."/>
            <person name="Elias M."/>
            <person name="Eveleigh R.J."/>
            <person name="Herman E.K."/>
            <person name="Klute M.J."/>
            <person name="Nakayama T."/>
            <person name="Obornik M."/>
            <person name="Reyes-Prieto A."/>
            <person name="Armbrust E.V."/>
            <person name="Aves S.J."/>
            <person name="Beiko R.G."/>
            <person name="Coutinho P."/>
            <person name="Dacks J.B."/>
            <person name="Durnford D.G."/>
            <person name="Fast N.M."/>
            <person name="Green B.R."/>
            <person name="Grisdale C.J."/>
            <person name="Hempel F."/>
            <person name="Henrissat B."/>
            <person name="Hoppner M.P."/>
            <person name="Ishida K."/>
            <person name="Kim E."/>
            <person name="Koreny L."/>
            <person name="Kroth P.G."/>
            <person name="Liu Y."/>
            <person name="Malik S.B."/>
            <person name="Maier U.G."/>
            <person name="McRose D."/>
            <person name="Mock T."/>
            <person name="Neilson J.A."/>
            <person name="Onodera N.T."/>
            <person name="Poole A.M."/>
            <person name="Pritham E.J."/>
            <person name="Richards T.A."/>
            <person name="Rocap G."/>
            <person name="Roy S.W."/>
            <person name="Sarai C."/>
            <person name="Schaack S."/>
            <person name="Shirato S."/>
            <person name="Slamovits C.H."/>
            <person name="Spencer D.F."/>
            <person name="Suzuki S."/>
            <person name="Worden A.Z."/>
            <person name="Zauner S."/>
            <person name="Barry K."/>
            <person name="Bell C."/>
            <person name="Bharti A.K."/>
            <person name="Crow J.A."/>
            <person name="Grimwood J."/>
            <person name="Kramer R."/>
            <person name="Lindquist E."/>
            <person name="Lucas S."/>
            <person name="Salamov A."/>
            <person name="McFadden G.I."/>
            <person name="Lane C.E."/>
            <person name="Keeling P.J."/>
            <person name="Gray M.W."/>
            <person name="Grigoriev I.V."/>
            <person name="Archibald J.M."/>
        </authorList>
    </citation>
    <scope>NUCLEOTIDE SEQUENCE</scope>
    <source>
        <strain evidence="3 5">CCMP2712</strain>
    </source>
</reference>
<feature type="region of interest" description="Disordered" evidence="2">
    <location>
        <begin position="420"/>
        <end position="453"/>
    </location>
</feature>
<evidence type="ECO:0000256" key="1">
    <source>
        <dbReference type="PROSITE-ProRule" id="PRU00235"/>
    </source>
</evidence>
<evidence type="ECO:0000256" key="2">
    <source>
        <dbReference type="SAM" id="MobiDB-lite"/>
    </source>
</evidence>
<dbReference type="Pfam" id="PF00415">
    <property type="entry name" value="RCC1"/>
    <property type="match status" value="5"/>
</dbReference>
<accession>L1I9F4</accession>
<dbReference type="KEGG" id="gtt:GUITHDRAFT_121290"/>
<dbReference type="InterPro" id="IPR009091">
    <property type="entry name" value="RCC1/BLIP-II"/>
</dbReference>
<organism evidence="3">
    <name type="scientific">Guillardia theta (strain CCMP2712)</name>
    <name type="common">Cryptophyte</name>
    <dbReference type="NCBI Taxonomy" id="905079"/>
    <lineage>
        <taxon>Eukaryota</taxon>
        <taxon>Cryptophyceae</taxon>
        <taxon>Pyrenomonadales</taxon>
        <taxon>Geminigeraceae</taxon>
        <taxon>Guillardia</taxon>
    </lineage>
</organism>
<dbReference type="RefSeq" id="XP_005819519.1">
    <property type="nucleotide sequence ID" value="XM_005819462.1"/>
</dbReference>
<dbReference type="Gene3D" id="2.130.10.30">
    <property type="entry name" value="Regulator of chromosome condensation 1/beta-lactamase-inhibitor protein II"/>
    <property type="match status" value="2"/>
</dbReference>
<dbReference type="PRINTS" id="PR00633">
    <property type="entry name" value="RCCNDNSATION"/>
</dbReference>
<dbReference type="OMA" id="GKWKNTG"/>
<dbReference type="eggNOG" id="KOG1427">
    <property type="taxonomic scope" value="Eukaryota"/>
</dbReference>
<feature type="repeat" description="RCC1" evidence="1">
    <location>
        <begin position="361"/>
        <end position="413"/>
    </location>
</feature>
<dbReference type="InterPro" id="IPR028641">
    <property type="entry name" value="RCC2"/>
</dbReference>
<dbReference type="GO" id="GO:0016020">
    <property type="term" value="C:membrane"/>
    <property type="evidence" value="ECO:0007669"/>
    <property type="project" value="TreeGrafter"/>
</dbReference>
<dbReference type="HOGENOM" id="CLU_005210_7_0_1"/>